<dbReference type="EMBL" id="SHKK01000001">
    <property type="protein sequence ID" value="RZT82929.1"/>
    <property type="molecule type" value="Genomic_DNA"/>
</dbReference>
<dbReference type="Proteomes" id="UP000293781">
    <property type="component" value="Unassembled WGS sequence"/>
</dbReference>
<dbReference type="RefSeq" id="WP_130407780.1">
    <property type="nucleotide sequence ID" value="NZ_SHKK01000001.1"/>
</dbReference>
<evidence type="ECO:0000313" key="1">
    <source>
        <dbReference type="EMBL" id="RZT82929.1"/>
    </source>
</evidence>
<protein>
    <submittedName>
        <fullName evidence="1">Uncharacterized protein (DUF1800 family)</fullName>
    </submittedName>
</protein>
<keyword evidence="2" id="KW-1185">Reference proteome</keyword>
<gene>
    <name evidence="1" type="ORF">EV382_6243</name>
</gene>
<dbReference type="OrthoDB" id="9772295at2"/>
<comment type="caution">
    <text evidence="1">The sequence shown here is derived from an EMBL/GenBank/DDBJ whole genome shotgun (WGS) entry which is preliminary data.</text>
</comment>
<sequence length="422" mass="46686">MADDLALLLRRAGFGPTAAELAAAKKAGYDATVAALTAPTAPDVGASLAPVPVLGPDPLSGLSSPTVAQRAKASEERWRQTARITQWWLDRLTVADHQTREKLWFFWHGHWATSVRKVLRPQLMLTQHRTLRSSLDFAVMAHKMITDPALVFWLDGESNTRTAPNENLGRELMELFMLGIGRYSEQDVKAAGRALTGWRIDYDGARTFFSPGWHDNGAKTILGTTKNFDAHSLVDFLLKQDRCAAFIAERLWFRYASSTDPIPKSTRDAMVAVFPNSMSMLRKLFEDDAFRASAGRLVKQPTEWFVGAMRHLGLRPGELSDEMSTYVLNGLERLGQLPFAPPSVEGWPAGAEWLTVGAAQARLNLAGRIAQLVPAQRLTPEDVAHVLTIETWTNRTYAALKATTDPQHLLTIGLASPEYLVT</sequence>
<dbReference type="Pfam" id="PF08811">
    <property type="entry name" value="DUF1800"/>
    <property type="match status" value="1"/>
</dbReference>
<proteinExistence type="predicted"/>
<dbReference type="InterPro" id="IPR014917">
    <property type="entry name" value="DUF1800"/>
</dbReference>
<reference evidence="1 2" key="1">
    <citation type="submission" date="2019-02" db="EMBL/GenBank/DDBJ databases">
        <title>Sequencing the genomes of 1000 actinobacteria strains.</title>
        <authorList>
            <person name="Klenk H.-P."/>
        </authorList>
    </citation>
    <scope>NUCLEOTIDE SEQUENCE [LARGE SCALE GENOMIC DNA]</scope>
    <source>
        <strain evidence="1 2">DSM 45888</strain>
    </source>
</reference>
<accession>A0A4Q7USK8</accession>
<evidence type="ECO:0000313" key="2">
    <source>
        <dbReference type="Proteomes" id="UP000293781"/>
    </source>
</evidence>
<organism evidence="1 2">
    <name type="scientific">Micromonospora violae</name>
    <dbReference type="NCBI Taxonomy" id="1278207"/>
    <lineage>
        <taxon>Bacteria</taxon>
        <taxon>Bacillati</taxon>
        <taxon>Actinomycetota</taxon>
        <taxon>Actinomycetes</taxon>
        <taxon>Micromonosporales</taxon>
        <taxon>Micromonosporaceae</taxon>
        <taxon>Micromonospora</taxon>
    </lineage>
</organism>
<name>A0A4Q7USK8_9ACTN</name>
<dbReference type="AlphaFoldDB" id="A0A4Q7USK8"/>